<sequence length="156" mass="17646">MEASHGRTLPPPHLSDRDSGWSGNVRSPEERGVNCCDGPCIDSGYVRGLSRRSREDPEEESFRRGELIIEDDTGVMHAFKIVTNHQYSIPECSYALVGSDPYDSDGTFQERQFWVVGERPLGQKFKKVSVFQIPNKKDMKRLHKLGVTTNTKTFLA</sequence>
<evidence type="ECO:0000313" key="3">
    <source>
        <dbReference type="Proteomes" id="UP000218334"/>
    </source>
</evidence>
<gene>
    <name evidence="2" type="ORF">ARMSODRAFT_1022904</name>
</gene>
<dbReference type="AlphaFoldDB" id="A0A2H3B4K7"/>
<feature type="region of interest" description="Disordered" evidence="1">
    <location>
        <begin position="1"/>
        <end position="34"/>
    </location>
</feature>
<accession>A0A2H3B4K7</accession>
<evidence type="ECO:0000313" key="2">
    <source>
        <dbReference type="EMBL" id="PBK64620.1"/>
    </source>
</evidence>
<evidence type="ECO:0000256" key="1">
    <source>
        <dbReference type="SAM" id="MobiDB-lite"/>
    </source>
</evidence>
<name>A0A2H3B4K7_9AGAR</name>
<organism evidence="2 3">
    <name type="scientific">Armillaria solidipes</name>
    <dbReference type="NCBI Taxonomy" id="1076256"/>
    <lineage>
        <taxon>Eukaryota</taxon>
        <taxon>Fungi</taxon>
        <taxon>Dikarya</taxon>
        <taxon>Basidiomycota</taxon>
        <taxon>Agaricomycotina</taxon>
        <taxon>Agaricomycetes</taxon>
        <taxon>Agaricomycetidae</taxon>
        <taxon>Agaricales</taxon>
        <taxon>Marasmiineae</taxon>
        <taxon>Physalacriaceae</taxon>
        <taxon>Armillaria</taxon>
    </lineage>
</organism>
<dbReference type="Proteomes" id="UP000218334">
    <property type="component" value="Unassembled WGS sequence"/>
</dbReference>
<proteinExistence type="predicted"/>
<keyword evidence="3" id="KW-1185">Reference proteome</keyword>
<reference evidence="3" key="1">
    <citation type="journal article" date="2017" name="Nat. Ecol. Evol.">
        <title>Genome expansion and lineage-specific genetic innovations in the forest pathogenic fungi Armillaria.</title>
        <authorList>
            <person name="Sipos G."/>
            <person name="Prasanna A.N."/>
            <person name="Walter M.C."/>
            <person name="O'Connor E."/>
            <person name="Balint B."/>
            <person name="Krizsan K."/>
            <person name="Kiss B."/>
            <person name="Hess J."/>
            <person name="Varga T."/>
            <person name="Slot J."/>
            <person name="Riley R."/>
            <person name="Boka B."/>
            <person name="Rigling D."/>
            <person name="Barry K."/>
            <person name="Lee J."/>
            <person name="Mihaltcheva S."/>
            <person name="LaButti K."/>
            <person name="Lipzen A."/>
            <person name="Waldron R."/>
            <person name="Moloney N.M."/>
            <person name="Sperisen C."/>
            <person name="Kredics L."/>
            <person name="Vagvoelgyi C."/>
            <person name="Patrignani A."/>
            <person name="Fitzpatrick D."/>
            <person name="Nagy I."/>
            <person name="Doyle S."/>
            <person name="Anderson J.B."/>
            <person name="Grigoriev I.V."/>
            <person name="Gueldener U."/>
            <person name="Muensterkoetter M."/>
            <person name="Nagy L.G."/>
        </authorList>
    </citation>
    <scope>NUCLEOTIDE SEQUENCE [LARGE SCALE GENOMIC DNA]</scope>
    <source>
        <strain evidence="3">28-4</strain>
    </source>
</reference>
<dbReference type="EMBL" id="KZ293450">
    <property type="protein sequence ID" value="PBK64620.1"/>
    <property type="molecule type" value="Genomic_DNA"/>
</dbReference>
<protein>
    <submittedName>
        <fullName evidence="2">Uncharacterized protein</fullName>
    </submittedName>
</protein>